<name>A0ABX0RIM7_9GAMM</name>
<accession>A0ABX0RIM7</accession>
<comment type="caution">
    <text evidence="1">The sequence shown here is derived from an EMBL/GenBank/DDBJ whole genome shotgun (WGS) entry which is preliminary data.</text>
</comment>
<organism evidence="1 2">
    <name type="scientific">Candidatus Pantoea communis</name>
    <dbReference type="NCBI Taxonomy" id="2608354"/>
    <lineage>
        <taxon>Bacteria</taxon>
        <taxon>Pseudomonadati</taxon>
        <taxon>Pseudomonadota</taxon>
        <taxon>Gammaproteobacteria</taxon>
        <taxon>Enterobacterales</taxon>
        <taxon>Erwiniaceae</taxon>
        <taxon>Pantoea</taxon>
    </lineage>
</organism>
<protein>
    <submittedName>
        <fullName evidence="1">Uncharacterized protein</fullName>
    </submittedName>
</protein>
<dbReference type="RefSeq" id="WP_166931525.1">
    <property type="nucleotide sequence ID" value="NZ_VWXC01000001.1"/>
</dbReference>
<proteinExistence type="predicted"/>
<evidence type="ECO:0000313" key="2">
    <source>
        <dbReference type="Proteomes" id="UP001515780"/>
    </source>
</evidence>
<dbReference type="EMBL" id="VWXC01000001">
    <property type="protein sequence ID" value="NIG17481.1"/>
    <property type="molecule type" value="Genomic_DNA"/>
</dbReference>
<reference evidence="1 2" key="1">
    <citation type="journal article" date="2019" name="bioRxiv">
        <title>Bacteria contribute to plant secondary compound degradation in a generalist herbivore system.</title>
        <authorList>
            <person name="Francoeur C.B."/>
            <person name="Khadempour L."/>
            <person name="Moreira-Soto R.D."/>
            <person name="Gotting K."/>
            <person name="Book A.J."/>
            <person name="Pinto-Tomas A.A."/>
            <person name="Keefover-Ring K."/>
            <person name="Currie C.R."/>
        </authorList>
    </citation>
    <scope>NUCLEOTIDE SEQUENCE [LARGE SCALE GENOMIC DNA]</scope>
    <source>
        <strain evidence="1">Al-1710</strain>
    </source>
</reference>
<evidence type="ECO:0000313" key="1">
    <source>
        <dbReference type="EMBL" id="NIG17481.1"/>
    </source>
</evidence>
<keyword evidence="2" id="KW-1185">Reference proteome</keyword>
<sequence>MIFDCIIIKDGVTPHIHQVGATNANFCIVDEYRRVIEEFAIQQFELPDPESGRNALFLFALKMDCQREQMIEQIDILRPRPVRFID</sequence>
<gene>
    <name evidence="1" type="ORF">F3J37_02155</name>
</gene>
<dbReference type="Proteomes" id="UP001515780">
    <property type="component" value="Unassembled WGS sequence"/>
</dbReference>